<dbReference type="Pfam" id="PF01467">
    <property type="entry name" value="CTP_transf_like"/>
    <property type="match status" value="1"/>
</dbReference>
<dbReference type="GO" id="GO:0004515">
    <property type="term" value="F:nicotinate-nucleotide adenylyltransferase activity"/>
    <property type="evidence" value="ECO:0007669"/>
    <property type="project" value="UniProtKB-UniRule"/>
</dbReference>
<dbReference type="HAMAP" id="MF_00244">
    <property type="entry name" value="NaMN_adenylyltr"/>
    <property type="match status" value="1"/>
</dbReference>
<dbReference type="CDD" id="cd02165">
    <property type="entry name" value="NMNAT"/>
    <property type="match status" value="1"/>
</dbReference>
<evidence type="ECO:0000256" key="2">
    <source>
        <dbReference type="ARBA" id="ARBA00005019"/>
    </source>
</evidence>
<dbReference type="InterPro" id="IPR005248">
    <property type="entry name" value="NadD/NMNAT"/>
</dbReference>
<name>A0A1G1ZFL6_9BACT</name>
<keyword evidence="5 10" id="KW-0548">Nucleotidyltransferase</keyword>
<evidence type="ECO:0000259" key="11">
    <source>
        <dbReference type="Pfam" id="PF01467"/>
    </source>
</evidence>
<dbReference type="AlphaFoldDB" id="A0A1G1ZFL6"/>
<evidence type="ECO:0000256" key="9">
    <source>
        <dbReference type="ARBA" id="ARBA00048721"/>
    </source>
</evidence>
<comment type="caution">
    <text evidence="12">The sequence shown here is derived from an EMBL/GenBank/DDBJ whole genome shotgun (WGS) entry which is preliminary data.</text>
</comment>
<accession>A0A1G1ZFL6</accession>
<dbReference type="GO" id="GO:0009435">
    <property type="term" value="P:NAD+ biosynthetic process"/>
    <property type="evidence" value="ECO:0007669"/>
    <property type="project" value="UniProtKB-UniRule"/>
</dbReference>
<dbReference type="InterPro" id="IPR014729">
    <property type="entry name" value="Rossmann-like_a/b/a_fold"/>
</dbReference>
<evidence type="ECO:0000256" key="4">
    <source>
        <dbReference type="ARBA" id="ARBA00022679"/>
    </source>
</evidence>
<dbReference type="InterPro" id="IPR004821">
    <property type="entry name" value="Cyt_trans-like"/>
</dbReference>
<dbReference type="Proteomes" id="UP000177960">
    <property type="component" value="Unassembled WGS sequence"/>
</dbReference>
<keyword evidence="8 10" id="KW-0520">NAD</keyword>
<gene>
    <name evidence="10" type="primary">nadD</name>
    <name evidence="12" type="ORF">A3B92_03475</name>
</gene>
<evidence type="ECO:0000313" key="12">
    <source>
        <dbReference type="EMBL" id="OGY63295.1"/>
    </source>
</evidence>
<evidence type="ECO:0000313" key="13">
    <source>
        <dbReference type="Proteomes" id="UP000177960"/>
    </source>
</evidence>
<dbReference type="Gene3D" id="3.40.50.620">
    <property type="entry name" value="HUPs"/>
    <property type="match status" value="1"/>
</dbReference>
<sequence>MNKKIVIYGGTFNPPHAGHEKVIRILLAESLTDEIWLLPSGDRLDKKISVSGSHRRRMLEILLAKKFSDSKIPVKISDLELRQKPPTYTYKTKKILDKRYPNREFYFAVGTDSLNQLKSEWQYGKELFRHLNFIGIRRSNFPLKEKPKHLRMLKNKSPALSSAEIRKLLALGKSSKTFKNLLIPEILDYIKNNHLY</sequence>
<dbReference type="STRING" id="1798404.A3B92_03475"/>
<reference evidence="12 13" key="1">
    <citation type="journal article" date="2016" name="Nat. Commun.">
        <title>Thousands of microbial genomes shed light on interconnected biogeochemical processes in an aquifer system.</title>
        <authorList>
            <person name="Anantharaman K."/>
            <person name="Brown C.T."/>
            <person name="Hug L.A."/>
            <person name="Sharon I."/>
            <person name="Castelle C.J."/>
            <person name="Probst A.J."/>
            <person name="Thomas B.C."/>
            <person name="Singh A."/>
            <person name="Wilkins M.J."/>
            <person name="Karaoz U."/>
            <person name="Brodie E.L."/>
            <person name="Williams K.H."/>
            <person name="Hubbard S.S."/>
            <person name="Banfield J.F."/>
        </authorList>
    </citation>
    <scope>NUCLEOTIDE SEQUENCE [LARGE SCALE GENOMIC DNA]</scope>
</reference>
<evidence type="ECO:0000256" key="10">
    <source>
        <dbReference type="HAMAP-Rule" id="MF_00244"/>
    </source>
</evidence>
<protein>
    <recommendedName>
        <fullName evidence="10">Probable nicotinate-nucleotide adenylyltransferase</fullName>
        <ecNumber evidence="10">2.7.7.18</ecNumber>
    </recommendedName>
    <alternativeName>
        <fullName evidence="10">Deamido-NAD(+) diphosphorylase</fullName>
    </alternativeName>
    <alternativeName>
        <fullName evidence="10">Deamido-NAD(+) pyrophosphorylase</fullName>
    </alternativeName>
    <alternativeName>
        <fullName evidence="10">Nicotinate mononucleotide adenylyltransferase</fullName>
        <shortName evidence="10">NaMN adenylyltransferase</shortName>
    </alternativeName>
</protein>
<evidence type="ECO:0000256" key="7">
    <source>
        <dbReference type="ARBA" id="ARBA00022840"/>
    </source>
</evidence>
<dbReference type="SUPFAM" id="SSF52374">
    <property type="entry name" value="Nucleotidylyl transferase"/>
    <property type="match status" value="1"/>
</dbReference>
<keyword evidence="3 10" id="KW-0662">Pyridine nucleotide biosynthesis</keyword>
<evidence type="ECO:0000256" key="3">
    <source>
        <dbReference type="ARBA" id="ARBA00022642"/>
    </source>
</evidence>
<comment type="pathway">
    <text evidence="2 10">Cofactor biosynthesis; NAD(+) biosynthesis; deamido-NAD(+) from nicotinate D-ribonucleotide: step 1/1.</text>
</comment>
<evidence type="ECO:0000256" key="5">
    <source>
        <dbReference type="ARBA" id="ARBA00022695"/>
    </source>
</evidence>
<evidence type="ECO:0000256" key="1">
    <source>
        <dbReference type="ARBA" id="ARBA00002324"/>
    </source>
</evidence>
<dbReference type="PANTHER" id="PTHR39321:SF3">
    <property type="entry name" value="PHOSPHOPANTETHEINE ADENYLYLTRANSFERASE"/>
    <property type="match status" value="1"/>
</dbReference>
<proteinExistence type="inferred from homology"/>
<feature type="domain" description="Cytidyltransferase-like" evidence="11">
    <location>
        <begin position="7"/>
        <end position="167"/>
    </location>
</feature>
<keyword evidence="6 10" id="KW-0547">Nucleotide-binding</keyword>
<keyword evidence="4 10" id="KW-0808">Transferase</keyword>
<comment type="catalytic activity">
    <reaction evidence="9 10">
        <text>nicotinate beta-D-ribonucleotide + ATP + H(+) = deamido-NAD(+) + diphosphate</text>
        <dbReference type="Rhea" id="RHEA:22860"/>
        <dbReference type="ChEBI" id="CHEBI:15378"/>
        <dbReference type="ChEBI" id="CHEBI:30616"/>
        <dbReference type="ChEBI" id="CHEBI:33019"/>
        <dbReference type="ChEBI" id="CHEBI:57502"/>
        <dbReference type="ChEBI" id="CHEBI:58437"/>
        <dbReference type="EC" id="2.7.7.18"/>
    </reaction>
</comment>
<organism evidence="12 13">
    <name type="scientific">Candidatus Harrisonbacteria bacterium RIFCSPHIGHO2_02_FULL_42_16</name>
    <dbReference type="NCBI Taxonomy" id="1798404"/>
    <lineage>
        <taxon>Bacteria</taxon>
        <taxon>Candidatus Harrisoniibacteriota</taxon>
    </lineage>
</organism>
<dbReference type="EMBL" id="MHJG01000024">
    <property type="protein sequence ID" value="OGY63295.1"/>
    <property type="molecule type" value="Genomic_DNA"/>
</dbReference>
<keyword evidence="7 10" id="KW-0067">ATP-binding</keyword>
<comment type="similarity">
    <text evidence="10">Belongs to the NadD family.</text>
</comment>
<dbReference type="GO" id="GO:0005524">
    <property type="term" value="F:ATP binding"/>
    <property type="evidence" value="ECO:0007669"/>
    <property type="project" value="UniProtKB-KW"/>
</dbReference>
<evidence type="ECO:0000256" key="6">
    <source>
        <dbReference type="ARBA" id="ARBA00022741"/>
    </source>
</evidence>
<dbReference type="EC" id="2.7.7.18" evidence="10"/>
<dbReference type="UniPathway" id="UPA00253">
    <property type="reaction ID" value="UER00332"/>
</dbReference>
<comment type="function">
    <text evidence="1 10">Catalyzes the reversible adenylation of nicotinate mononucleotide (NaMN) to nicotinic acid adenine dinucleotide (NaAD).</text>
</comment>
<evidence type="ECO:0000256" key="8">
    <source>
        <dbReference type="ARBA" id="ARBA00023027"/>
    </source>
</evidence>
<dbReference type="PANTHER" id="PTHR39321">
    <property type="entry name" value="NICOTINATE-NUCLEOTIDE ADENYLYLTRANSFERASE-RELATED"/>
    <property type="match status" value="1"/>
</dbReference>